<protein>
    <recommendedName>
        <fullName evidence="6">Glutathione hydrolase proenzyme</fullName>
        <ecNumber evidence="6">2.3.2.2</ecNumber>
        <ecNumber evidence="6">3.4.19.13</ecNumber>
    </recommendedName>
    <component>
        <recommendedName>
            <fullName evidence="6">Glutathione hydrolase large chain</fullName>
        </recommendedName>
    </component>
    <component>
        <recommendedName>
            <fullName evidence="6">Glutathione hydrolase small chain</fullName>
        </recommendedName>
    </component>
</protein>
<feature type="active site" description="Nucleophile" evidence="4">
    <location>
        <position position="358"/>
    </location>
</feature>
<dbReference type="InterPro" id="IPR043137">
    <property type="entry name" value="GGT_ssub_C"/>
</dbReference>
<evidence type="ECO:0000313" key="7">
    <source>
        <dbReference type="EMBL" id="SES27944.1"/>
    </source>
</evidence>
<keyword evidence="6" id="KW-0012">Acyltransferase</keyword>
<comment type="similarity">
    <text evidence="6">Belongs to the gamma-glutamyltransferase family.</text>
</comment>
<dbReference type="STRING" id="1601833.SAMN05518684_1146"/>
<dbReference type="PANTHER" id="PTHR43881:SF1">
    <property type="entry name" value="GAMMA-GLUTAMYLTRANSPEPTIDASE (AFU_ORTHOLOGUE AFUA_4G13580)"/>
    <property type="match status" value="1"/>
</dbReference>
<dbReference type="EC" id="3.4.19.13" evidence="6"/>
<dbReference type="UniPathway" id="UPA00204"/>
<comment type="PTM">
    <text evidence="6">Cleaved by autocatalysis into a large and a small subunit.</text>
</comment>
<dbReference type="GO" id="GO:0103068">
    <property type="term" value="F:leukotriene C4 gamma-glutamyl transferase activity"/>
    <property type="evidence" value="ECO:0007669"/>
    <property type="project" value="UniProtKB-EC"/>
</dbReference>
<dbReference type="EMBL" id="FOGT01000014">
    <property type="protein sequence ID" value="SES27944.1"/>
    <property type="molecule type" value="Genomic_DNA"/>
</dbReference>
<evidence type="ECO:0000256" key="2">
    <source>
        <dbReference type="ARBA" id="ARBA00001089"/>
    </source>
</evidence>
<keyword evidence="6 7" id="KW-0378">Hydrolase</keyword>
<organism evidence="7 8">
    <name type="scientific">Salipaludibacillus aurantiacus</name>
    <dbReference type="NCBI Taxonomy" id="1601833"/>
    <lineage>
        <taxon>Bacteria</taxon>
        <taxon>Bacillati</taxon>
        <taxon>Bacillota</taxon>
        <taxon>Bacilli</taxon>
        <taxon>Bacillales</taxon>
        <taxon>Bacillaceae</taxon>
    </lineage>
</organism>
<reference evidence="8" key="1">
    <citation type="submission" date="2016-10" db="EMBL/GenBank/DDBJ databases">
        <authorList>
            <person name="Varghese N."/>
            <person name="Submissions S."/>
        </authorList>
    </citation>
    <scope>NUCLEOTIDE SEQUENCE [LARGE SCALE GENOMIC DNA]</scope>
    <source>
        <strain evidence="8">S9</strain>
    </source>
</reference>
<keyword evidence="6" id="KW-0865">Zymogen</keyword>
<dbReference type="GO" id="GO:0006751">
    <property type="term" value="P:glutathione catabolic process"/>
    <property type="evidence" value="ECO:0007669"/>
    <property type="project" value="UniProtKB-UniRule"/>
</dbReference>
<dbReference type="EC" id="2.3.2.2" evidence="6"/>
<keyword evidence="8" id="KW-1185">Reference proteome</keyword>
<dbReference type="Gene3D" id="1.10.246.230">
    <property type="match status" value="1"/>
</dbReference>
<feature type="binding site" evidence="5">
    <location>
        <position position="441"/>
    </location>
    <ligand>
        <name>L-glutamate</name>
        <dbReference type="ChEBI" id="CHEBI:29985"/>
    </ligand>
</feature>
<dbReference type="Proteomes" id="UP000198571">
    <property type="component" value="Unassembled WGS sequence"/>
</dbReference>
<dbReference type="PANTHER" id="PTHR43881">
    <property type="entry name" value="GAMMA-GLUTAMYLTRANSPEPTIDASE (AFU_ORTHOLOGUE AFUA_4G13580)"/>
    <property type="match status" value="1"/>
</dbReference>
<dbReference type="GO" id="GO:0036374">
    <property type="term" value="F:glutathione hydrolase activity"/>
    <property type="evidence" value="ECO:0007669"/>
    <property type="project" value="UniProtKB-UniRule"/>
</dbReference>
<keyword evidence="6" id="KW-0317">Glutathione biosynthesis</keyword>
<evidence type="ECO:0000313" key="8">
    <source>
        <dbReference type="Proteomes" id="UP000198571"/>
    </source>
</evidence>
<accession>A0A1H9W2C7</accession>
<proteinExistence type="inferred from homology"/>
<dbReference type="InterPro" id="IPR000101">
    <property type="entry name" value="GGT_peptidase"/>
</dbReference>
<dbReference type="AlphaFoldDB" id="A0A1H9W2C7"/>
<dbReference type="GO" id="GO:0006750">
    <property type="term" value="P:glutathione biosynthetic process"/>
    <property type="evidence" value="ECO:0007669"/>
    <property type="project" value="UniProtKB-KW"/>
</dbReference>
<comment type="catalytic activity">
    <reaction evidence="3 6">
        <text>an N-terminal (5-L-glutamyl)-[peptide] + an alpha-amino acid = 5-L-glutamyl amino acid + an N-terminal L-alpha-aminoacyl-[peptide]</text>
        <dbReference type="Rhea" id="RHEA:23904"/>
        <dbReference type="Rhea" id="RHEA-COMP:9780"/>
        <dbReference type="Rhea" id="RHEA-COMP:9795"/>
        <dbReference type="ChEBI" id="CHEBI:77644"/>
        <dbReference type="ChEBI" id="CHEBI:78597"/>
        <dbReference type="ChEBI" id="CHEBI:78599"/>
        <dbReference type="ChEBI" id="CHEBI:78608"/>
        <dbReference type="EC" id="2.3.2.2"/>
    </reaction>
</comment>
<dbReference type="RefSeq" id="WP_093054097.1">
    <property type="nucleotide sequence ID" value="NZ_FOGT01000014.1"/>
</dbReference>
<evidence type="ECO:0000256" key="6">
    <source>
        <dbReference type="RuleBase" id="RU368036"/>
    </source>
</evidence>
<dbReference type="OrthoDB" id="9781342at2"/>
<name>A0A1H9W2C7_9BACI</name>
<evidence type="ECO:0000256" key="3">
    <source>
        <dbReference type="ARBA" id="ARBA00047417"/>
    </source>
</evidence>
<evidence type="ECO:0000256" key="1">
    <source>
        <dbReference type="ARBA" id="ARBA00001049"/>
    </source>
</evidence>
<dbReference type="Gene3D" id="3.60.20.40">
    <property type="match status" value="1"/>
</dbReference>
<dbReference type="InterPro" id="IPR052896">
    <property type="entry name" value="GGT-like_enzyme"/>
</dbReference>
<dbReference type="SUPFAM" id="SSF56235">
    <property type="entry name" value="N-terminal nucleophile aminohydrolases (Ntn hydrolases)"/>
    <property type="match status" value="1"/>
</dbReference>
<comment type="catalytic activity">
    <reaction evidence="1 6">
        <text>an S-substituted glutathione + H2O = an S-substituted L-cysteinylglycine + L-glutamate</text>
        <dbReference type="Rhea" id="RHEA:59468"/>
        <dbReference type="ChEBI" id="CHEBI:15377"/>
        <dbReference type="ChEBI" id="CHEBI:29985"/>
        <dbReference type="ChEBI" id="CHEBI:90779"/>
        <dbReference type="ChEBI" id="CHEBI:143103"/>
        <dbReference type="EC" id="3.4.19.13"/>
    </reaction>
</comment>
<evidence type="ECO:0000256" key="5">
    <source>
        <dbReference type="PIRSR" id="PIRSR600101-2"/>
    </source>
</evidence>
<gene>
    <name evidence="7" type="ORF">SAMN05518684_1146</name>
</gene>
<sequence length="539" mass="59382">MNFTSAQTYPYSSMRNAAFAKNGMVATSQPLAVQAGIETMKKGGNAIDGAVATAACLTVVEPTSNGIGSDAFALVWTKDHLHGLNASGYAPETLTREKVLDLGFEEMPKYGAVPITVPGAPKAWAELIKQFGKLSLSEVLEPAVRYAREGFAVTPTLARFWEKAYNEYQILEPKSVFEEWFKVFAPEGKAPEAGDLWGSPDHAKTLEEIGRTNAESFYRGDLASRIANTVQSHGGFLSREDLAAFEPEWVDPISVNYRGYDIWEIPPNGQGIISLMALNIMKGFPFSERDIGTVEAYHKQIEAMKMSFSDGLHYVTQEDEMKVSVKELLAEKYADERRSVISDQAKEPKHGNPKKGGTVYLATADQEGNMVSFIQSNYMGFGSGVVIPGTGISMQNRGNNFSLREQDANVLKPRKKTYHTIIPGFVTKNAQAVGPFGVMGGFMQPQGHLQVIMNSIDYKLNPQSALDAPRWLWEGGKTVKVDPTFPVDLSYELERRGHEIIRMNNHDEFGRGQIIWRDSETGLLIGGTDPRTDGVAGIY</sequence>
<evidence type="ECO:0000256" key="4">
    <source>
        <dbReference type="PIRSR" id="PIRSR600101-1"/>
    </source>
</evidence>
<comment type="subunit">
    <text evidence="6">This enzyme consists of two polypeptide chains, which are synthesized in precursor form from a single polypeptide.</text>
</comment>
<keyword evidence="6" id="KW-0808">Transferase</keyword>
<dbReference type="Pfam" id="PF01019">
    <property type="entry name" value="G_glu_transpept"/>
    <property type="match status" value="1"/>
</dbReference>
<comment type="pathway">
    <text evidence="6">Sulfur metabolism; glutathione metabolism.</text>
</comment>
<dbReference type="NCBIfam" id="TIGR00066">
    <property type="entry name" value="g_glut_trans"/>
    <property type="match status" value="1"/>
</dbReference>
<dbReference type="PRINTS" id="PR01210">
    <property type="entry name" value="GGTRANSPTASE"/>
</dbReference>
<dbReference type="InterPro" id="IPR029055">
    <property type="entry name" value="Ntn_hydrolases_N"/>
</dbReference>
<comment type="catalytic activity">
    <reaction evidence="2 6">
        <text>glutathione + H2O = L-cysteinylglycine + L-glutamate</text>
        <dbReference type="Rhea" id="RHEA:28807"/>
        <dbReference type="ChEBI" id="CHEBI:15377"/>
        <dbReference type="ChEBI" id="CHEBI:29985"/>
        <dbReference type="ChEBI" id="CHEBI:57925"/>
        <dbReference type="ChEBI" id="CHEBI:61694"/>
        <dbReference type="EC" id="3.4.19.13"/>
    </reaction>
</comment>